<evidence type="ECO:0000313" key="7">
    <source>
        <dbReference type="Proteomes" id="UP000318307"/>
    </source>
</evidence>
<dbReference type="InterPro" id="IPR034704">
    <property type="entry name" value="Ribosomal_bL28/bL31-like_sf"/>
</dbReference>
<evidence type="ECO:0000256" key="1">
    <source>
        <dbReference type="ARBA" id="ARBA00008760"/>
    </source>
</evidence>
<dbReference type="Gene3D" id="2.30.170.40">
    <property type="entry name" value="Ribosomal protein L28/L24"/>
    <property type="match status" value="1"/>
</dbReference>
<dbReference type="EMBL" id="VLLC01000002">
    <property type="protein sequence ID" value="TWI76791.1"/>
    <property type="molecule type" value="Genomic_DNA"/>
</dbReference>
<gene>
    <name evidence="5" type="primary">rpmB</name>
    <name evidence="6" type="ORF">LZ24_00413</name>
</gene>
<evidence type="ECO:0000256" key="3">
    <source>
        <dbReference type="ARBA" id="ARBA00023274"/>
    </source>
</evidence>
<evidence type="ECO:0000313" key="6">
    <source>
        <dbReference type="EMBL" id="TWI76791.1"/>
    </source>
</evidence>
<dbReference type="Gene3D" id="2.20.150.30">
    <property type="match status" value="1"/>
</dbReference>
<keyword evidence="2 5" id="KW-0689">Ribosomal protein</keyword>
<organism evidence="6 7">
    <name type="scientific">Desulfobotulus alkaliphilus</name>
    <dbReference type="NCBI Taxonomy" id="622671"/>
    <lineage>
        <taxon>Bacteria</taxon>
        <taxon>Pseudomonadati</taxon>
        <taxon>Thermodesulfobacteriota</taxon>
        <taxon>Desulfobacteria</taxon>
        <taxon>Desulfobacterales</taxon>
        <taxon>Desulfobacteraceae</taxon>
        <taxon>Desulfobotulus</taxon>
    </lineage>
</organism>
<comment type="similarity">
    <text evidence="1 5">Belongs to the bacterial ribosomal protein bL28 family.</text>
</comment>
<reference evidence="6 7" key="1">
    <citation type="submission" date="2019-07" db="EMBL/GenBank/DDBJ databases">
        <title>Genome sequencing of 100 strains of the haloalkaliphilic chemolithoautotrophic sulfur-oxidizing bacterium Thioalkalivibrio.</title>
        <authorList>
            <person name="Muyzer G."/>
        </authorList>
    </citation>
    <scope>NUCLEOTIDE SEQUENCE [LARGE SCALE GENOMIC DNA]</scope>
    <source>
        <strain evidence="6 7">ASO4-4</strain>
    </source>
</reference>
<dbReference type="Pfam" id="PF00830">
    <property type="entry name" value="Ribosomal_L28"/>
    <property type="match status" value="1"/>
</dbReference>
<dbReference type="OrthoDB" id="9805609at2"/>
<sequence length="63" mass="7073">MSRECDICGKKPMVGNNISHAHNVNKRRFNPNLQNVRALHNGGLKRMKVCTQCIKSGRVVKKG</sequence>
<evidence type="ECO:0000256" key="4">
    <source>
        <dbReference type="ARBA" id="ARBA00035174"/>
    </source>
</evidence>
<dbReference type="GO" id="GO:0005840">
    <property type="term" value="C:ribosome"/>
    <property type="evidence" value="ECO:0007669"/>
    <property type="project" value="UniProtKB-KW"/>
</dbReference>
<dbReference type="InterPro" id="IPR050096">
    <property type="entry name" value="Bacterial_rp_bL28"/>
</dbReference>
<dbReference type="InterPro" id="IPR037147">
    <property type="entry name" value="Ribosomal_bL28_sf"/>
</dbReference>
<protein>
    <recommendedName>
        <fullName evidence="4 5">Large ribosomal subunit protein bL28</fullName>
    </recommendedName>
</protein>
<keyword evidence="7" id="KW-1185">Reference proteome</keyword>
<accession>A0A562S612</accession>
<dbReference type="AlphaFoldDB" id="A0A562S612"/>
<proteinExistence type="inferred from homology"/>
<dbReference type="RefSeq" id="WP_144681821.1">
    <property type="nucleotide sequence ID" value="NZ_VLLC01000002.1"/>
</dbReference>
<keyword evidence="3 5" id="KW-0687">Ribonucleoprotein</keyword>
<dbReference type="HAMAP" id="MF_00373">
    <property type="entry name" value="Ribosomal_bL28"/>
    <property type="match status" value="1"/>
</dbReference>
<dbReference type="InterPro" id="IPR026569">
    <property type="entry name" value="Ribosomal_bL28"/>
</dbReference>
<dbReference type="GO" id="GO:0003735">
    <property type="term" value="F:structural constituent of ribosome"/>
    <property type="evidence" value="ECO:0007669"/>
    <property type="project" value="InterPro"/>
</dbReference>
<dbReference type="PANTHER" id="PTHR39080:SF1">
    <property type="entry name" value="LARGE RIBOSOMAL SUBUNIT PROTEIN BL28A"/>
    <property type="match status" value="1"/>
</dbReference>
<dbReference type="SUPFAM" id="SSF143800">
    <property type="entry name" value="L28p-like"/>
    <property type="match status" value="1"/>
</dbReference>
<dbReference type="Proteomes" id="UP000318307">
    <property type="component" value="Unassembled WGS sequence"/>
</dbReference>
<comment type="caution">
    <text evidence="6">The sequence shown here is derived from an EMBL/GenBank/DDBJ whole genome shotgun (WGS) entry which is preliminary data.</text>
</comment>
<name>A0A562S612_9BACT</name>
<evidence type="ECO:0000256" key="5">
    <source>
        <dbReference type="HAMAP-Rule" id="MF_00373"/>
    </source>
</evidence>
<dbReference type="GO" id="GO:0006412">
    <property type="term" value="P:translation"/>
    <property type="evidence" value="ECO:0007669"/>
    <property type="project" value="UniProtKB-UniRule"/>
</dbReference>
<dbReference type="NCBIfam" id="TIGR00009">
    <property type="entry name" value="L28"/>
    <property type="match status" value="1"/>
</dbReference>
<dbReference type="GO" id="GO:1990904">
    <property type="term" value="C:ribonucleoprotein complex"/>
    <property type="evidence" value="ECO:0007669"/>
    <property type="project" value="UniProtKB-KW"/>
</dbReference>
<dbReference type="PANTHER" id="PTHR39080">
    <property type="entry name" value="50S RIBOSOMAL PROTEIN L28"/>
    <property type="match status" value="1"/>
</dbReference>
<dbReference type="InterPro" id="IPR001383">
    <property type="entry name" value="Ribosomal_bL28_bact-type"/>
</dbReference>
<evidence type="ECO:0000256" key="2">
    <source>
        <dbReference type="ARBA" id="ARBA00022980"/>
    </source>
</evidence>